<proteinExistence type="predicted"/>
<dbReference type="RefSeq" id="WP_023842724.1">
    <property type="nucleotide sequence ID" value="NC_022995.1"/>
</dbReference>
<organism evidence="2">
    <name type="scientific">Burkholderia sp. M701</name>
    <dbReference type="NCBI Taxonomy" id="326454"/>
    <lineage>
        <taxon>Bacteria</taxon>
        <taxon>Pseudomonadati</taxon>
        <taxon>Pseudomonadota</taxon>
        <taxon>Betaproteobacteria</taxon>
        <taxon>Burkholderiales</taxon>
        <taxon>Burkholderiaceae</taxon>
        <taxon>Burkholderia</taxon>
    </lineage>
</organism>
<reference evidence="2" key="2">
    <citation type="submission" date="2024-06" db="EMBL/GenBank/DDBJ databases">
        <authorList>
            <person name="Sakai Y."/>
            <person name="Fujii T."/>
        </authorList>
    </citation>
    <scope>NUCLEOTIDE SEQUENCE</scope>
    <source>
        <strain evidence="2">M701</strain>
        <plasmid evidence="2">pM7012</plasmid>
    </source>
</reference>
<evidence type="ECO:0000313" key="2">
    <source>
        <dbReference type="EMBL" id="BAO19183.1"/>
    </source>
</evidence>
<geneLocation type="plasmid" evidence="2">
    <name>pM7012</name>
</geneLocation>
<feature type="region of interest" description="Disordered" evidence="1">
    <location>
        <begin position="1"/>
        <end position="20"/>
    </location>
</feature>
<accession>V5YPE1</accession>
<keyword evidence="2" id="KW-0614">Plasmid</keyword>
<protein>
    <submittedName>
        <fullName evidence="2">Uncharacterized protein</fullName>
    </submittedName>
</protein>
<dbReference type="EMBL" id="AB853026">
    <property type="protein sequence ID" value="BAO19183.1"/>
    <property type="molecule type" value="Genomic_DNA"/>
</dbReference>
<reference evidence="2" key="1">
    <citation type="journal article" date="2014" name="Microbiology">
        <title>A 2,4-dichlorophenoxyacetic acid degradation plasmid pM7012 discloses distribution of an unclassified megaplasmid group across bacterial species.</title>
        <authorList>
            <person name="Sakai Y."/>
            <person name="Ogawa N."/>
            <person name="Shimomura Y."/>
            <person name="Fujii T."/>
        </authorList>
    </citation>
    <scope>NUCLEOTIDE SEQUENCE</scope>
    <source>
        <strain evidence="2">M701</strain>
    </source>
</reference>
<name>V5YPE1_9BURK</name>
<dbReference type="AlphaFoldDB" id="V5YPE1"/>
<evidence type="ECO:0000256" key="1">
    <source>
        <dbReference type="SAM" id="MobiDB-lite"/>
    </source>
</evidence>
<sequence length="126" mass="13315">MNNVLQFPGKAGTGKQTQSQAQAVEVDSEALRVAMTPLLNLMQQKGIGGLVIDRNEATVAMDMSARLPVAQAGEGVDKSLLLKTLIEVSGIAEHRTSPFWAGHQKAVQEIAARLGIPLPATEESAV</sequence>